<dbReference type="OrthoDB" id="4295001at2"/>
<keyword evidence="2" id="KW-1185">Reference proteome</keyword>
<evidence type="ECO:0000313" key="1">
    <source>
        <dbReference type="EMBL" id="REK90998.1"/>
    </source>
</evidence>
<evidence type="ECO:0000313" key="2">
    <source>
        <dbReference type="Proteomes" id="UP000262477"/>
    </source>
</evidence>
<dbReference type="AlphaFoldDB" id="A0A371Q8J9"/>
<comment type="caution">
    <text evidence="1">The sequence shown here is derived from an EMBL/GenBank/DDBJ whole genome shotgun (WGS) entry which is preliminary data.</text>
</comment>
<gene>
    <name evidence="1" type="ORF">DY245_06975</name>
</gene>
<dbReference type="Proteomes" id="UP000262477">
    <property type="component" value="Unassembled WGS sequence"/>
</dbReference>
<dbReference type="EMBL" id="QUAC01000048">
    <property type="protein sequence ID" value="REK90998.1"/>
    <property type="molecule type" value="Genomic_DNA"/>
</dbReference>
<name>A0A371Q8J9_STRIH</name>
<accession>A0A371Q8J9</accession>
<reference evidence="1 2" key="1">
    <citation type="submission" date="2018-08" db="EMBL/GenBank/DDBJ databases">
        <title>Streptomyces NEAU-D10 sp. nov., a novel Actinomycete isolated from soil.</title>
        <authorList>
            <person name="Jin L."/>
        </authorList>
    </citation>
    <scope>NUCLEOTIDE SEQUENCE [LARGE SCALE GENOMIC DNA]</scope>
    <source>
        <strain evidence="1 2">NEAU-D10</strain>
    </source>
</reference>
<proteinExistence type="predicted"/>
<organism evidence="1 2">
    <name type="scientific">Streptomyces inhibens</name>
    <dbReference type="NCBI Taxonomy" id="2293571"/>
    <lineage>
        <taxon>Bacteria</taxon>
        <taxon>Bacillati</taxon>
        <taxon>Actinomycetota</taxon>
        <taxon>Actinomycetes</taxon>
        <taxon>Kitasatosporales</taxon>
        <taxon>Streptomycetaceae</taxon>
        <taxon>Streptomyces</taxon>
    </lineage>
</organism>
<dbReference type="RefSeq" id="WP_128504601.1">
    <property type="nucleotide sequence ID" value="NZ_QUAC01000048.1"/>
</dbReference>
<protein>
    <submittedName>
        <fullName evidence="1">Uncharacterized protein</fullName>
    </submittedName>
</protein>
<sequence>MSRNRRPCPAANPGPRAVLVKAPSAPTATAVLGTGSVSTALLSGTVPADSPLTWPLVVLALGSMTYDLGVRALHHKGH</sequence>